<evidence type="ECO:0000313" key="4">
    <source>
        <dbReference type="Proteomes" id="UP000480164"/>
    </source>
</evidence>
<dbReference type="KEGG" id="erwi:GN242_16530"/>
<reference evidence="1 4" key="1">
    <citation type="submission" date="2019-11" db="EMBL/GenBank/DDBJ databases">
        <title>Erwinia sp. nov., isolated from feces of birds in Tibet plateau of China.</title>
        <authorList>
            <person name="Ge Y."/>
        </authorList>
    </citation>
    <scope>NUCLEOTIDE SEQUENCE [LARGE SCALE GENOMIC DNA]</scope>
    <source>
        <strain evidence="1 4">J316</strain>
    </source>
</reference>
<dbReference type="EMBL" id="CP046509">
    <property type="protein sequence ID" value="QGU88731.1"/>
    <property type="molecule type" value="Genomic_DNA"/>
</dbReference>
<keyword evidence="4" id="KW-1185">Reference proteome</keyword>
<protein>
    <submittedName>
        <fullName evidence="2">Peptidase inhibitor I78 family protein</fullName>
    </submittedName>
</protein>
<dbReference type="Pfam" id="PF11720">
    <property type="entry name" value="Inhibitor_I78"/>
    <property type="match status" value="1"/>
</dbReference>
<accession>A0A6L6GN85</accession>
<dbReference type="Gene3D" id="3.30.10.10">
    <property type="entry name" value="Trypsin Inhibitor V, subunit A"/>
    <property type="match status" value="1"/>
</dbReference>
<dbReference type="InterPro" id="IPR021719">
    <property type="entry name" value="Prot_inh_I78"/>
</dbReference>
<evidence type="ECO:0000313" key="1">
    <source>
        <dbReference type="EMBL" id="MTD27178.1"/>
    </source>
</evidence>
<dbReference type="Proteomes" id="UP000424752">
    <property type="component" value="Chromosome"/>
</dbReference>
<name>A0A6I6EPS7_9GAMM</name>
<organism evidence="2 3">
    <name type="scientific">Erwinia sorbitola</name>
    <dbReference type="NCBI Taxonomy" id="2681984"/>
    <lineage>
        <taxon>Bacteria</taxon>
        <taxon>Pseudomonadati</taxon>
        <taxon>Pseudomonadota</taxon>
        <taxon>Gammaproteobacteria</taxon>
        <taxon>Enterobacterales</taxon>
        <taxon>Erwiniaceae</taxon>
        <taxon>Erwinia</taxon>
    </lineage>
</organism>
<sequence length="98" mass="10716">MKHYGKIAVFAALIALSGCQSGSEKSAATAPVDPEMDMCGASQYQQYVGKPLSAIESLRFDRTVRAIPYNSAVTMDFNLNRINFMGDKQNVISRVYCG</sequence>
<dbReference type="AlphaFoldDB" id="A0A6I6EPS7"/>
<reference evidence="2 3" key="2">
    <citation type="submission" date="2019-12" db="EMBL/GenBank/DDBJ databases">
        <title>Erwinia sp. nov., isolated from droppings of birds in the Qinghai-Tiebt plateau of China.</title>
        <authorList>
            <person name="Ge Y."/>
        </authorList>
    </citation>
    <scope>NUCLEOTIDE SEQUENCE [LARGE SCALE GENOMIC DNA]</scope>
    <source>
        <strain evidence="2 3">J780</strain>
    </source>
</reference>
<dbReference type="PROSITE" id="PS51257">
    <property type="entry name" value="PROKAR_LIPOPROTEIN"/>
    <property type="match status" value="1"/>
</dbReference>
<gene>
    <name evidence="1" type="ORF">GK011_09520</name>
    <name evidence="2" type="ORF">GN242_16530</name>
</gene>
<evidence type="ECO:0000313" key="3">
    <source>
        <dbReference type="Proteomes" id="UP000424752"/>
    </source>
</evidence>
<dbReference type="RefSeq" id="WP_156287850.1">
    <property type="nucleotide sequence ID" value="NZ_CP046509.1"/>
</dbReference>
<evidence type="ECO:0000313" key="2">
    <source>
        <dbReference type="EMBL" id="QGU88731.1"/>
    </source>
</evidence>
<dbReference type="Proteomes" id="UP000480164">
    <property type="component" value="Unassembled WGS sequence"/>
</dbReference>
<dbReference type="EMBL" id="WLZX01000002">
    <property type="protein sequence ID" value="MTD27178.1"/>
    <property type="molecule type" value="Genomic_DNA"/>
</dbReference>
<proteinExistence type="predicted"/>
<accession>A0A6I6EPS7</accession>